<organism evidence="2 3">
    <name type="scientific">Caminibacter pacificus</name>
    <dbReference type="NCBI Taxonomy" id="1424653"/>
    <lineage>
        <taxon>Bacteria</taxon>
        <taxon>Pseudomonadati</taxon>
        <taxon>Campylobacterota</taxon>
        <taxon>Epsilonproteobacteria</taxon>
        <taxon>Nautiliales</taxon>
        <taxon>Nautiliaceae</taxon>
        <taxon>Caminibacter</taxon>
    </lineage>
</organism>
<evidence type="ECO:0000313" key="3">
    <source>
        <dbReference type="Proteomes" id="UP000272781"/>
    </source>
</evidence>
<evidence type="ECO:0000313" key="2">
    <source>
        <dbReference type="EMBL" id="ROR38785.1"/>
    </source>
</evidence>
<evidence type="ECO:0000256" key="1">
    <source>
        <dbReference type="SAM" id="MobiDB-lite"/>
    </source>
</evidence>
<feature type="region of interest" description="Disordered" evidence="1">
    <location>
        <begin position="60"/>
        <end position="95"/>
    </location>
</feature>
<feature type="compositionally biased region" description="Polar residues" evidence="1">
    <location>
        <begin position="66"/>
        <end position="76"/>
    </location>
</feature>
<protein>
    <submittedName>
        <fullName evidence="2">Uncharacterized protein</fullName>
    </submittedName>
</protein>
<dbReference type="AlphaFoldDB" id="A0AAJ4RB69"/>
<feature type="compositionally biased region" description="Basic and acidic residues" evidence="1">
    <location>
        <begin position="83"/>
        <end position="95"/>
    </location>
</feature>
<dbReference type="Proteomes" id="UP000272781">
    <property type="component" value="Unassembled WGS sequence"/>
</dbReference>
<proteinExistence type="predicted"/>
<accession>A0AAJ4RB69</accession>
<reference evidence="2 3" key="1">
    <citation type="submission" date="2018-11" db="EMBL/GenBank/DDBJ databases">
        <title>Genomic Encyclopedia of Type Strains, Phase IV (KMG-IV): sequencing the most valuable type-strain genomes for metagenomic binning, comparative biology and taxonomic classification.</title>
        <authorList>
            <person name="Goeker M."/>
        </authorList>
    </citation>
    <scope>NUCLEOTIDE SEQUENCE [LARGE SCALE GENOMIC DNA]</scope>
    <source>
        <strain evidence="2 3">DSM 27783</strain>
    </source>
</reference>
<sequence length="95" mass="11312">MKNETMCFTLSKAEKRIIIKKIKKSKRSLFVREAIQEYYRKIKLNPELSNIFLEEESEILEEPKETTQTTQDTQAPEINPLDPLKKIQEQLRDED</sequence>
<dbReference type="EMBL" id="RJVK01000006">
    <property type="protein sequence ID" value="ROR38785.1"/>
    <property type="molecule type" value="Genomic_DNA"/>
</dbReference>
<gene>
    <name evidence="2" type="ORF">EDC58_2000</name>
</gene>
<dbReference type="RefSeq" id="WP_123353370.1">
    <property type="nucleotide sequence ID" value="NZ_RJVK01000006.1"/>
</dbReference>
<name>A0AAJ4RB69_9BACT</name>
<comment type="caution">
    <text evidence="2">The sequence shown here is derived from an EMBL/GenBank/DDBJ whole genome shotgun (WGS) entry which is preliminary data.</text>
</comment>